<evidence type="ECO:0000313" key="3">
    <source>
        <dbReference type="Proteomes" id="UP000293952"/>
    </source>
</evidence>
<dbReference type="RefSeq" id="WP_130095146.1">
    <property type="nucleotide sequence ID" value="NZ_SETE01000010.1"/>
</dbReference>
<feature type="chain" id="PRO_5020332643" evidence="1">
    <location>
        <begin position="25"/>
        <end position="191"/>
    </location>
</feature>
<keyword evidence="1" id="KW-0732">Signal</keyword>
<name>A0A4V1WET9_9FLAO</name>
<organism evidence="2 3">
    <name type="scientific">Brumimicrobium glaciale</name>
    <dbReference type="NCBI Taxonomy" id="200475"/>
    <lineage>
        <taxon>Bacteria</taxon>
        <taxon>Pseudomonadati</taxon>
        <taxon>Bacteroidota</taxon>
        <taxon>Flavobacteriia</taxon>
        <taxon>Flavobacteriales</taxon>
        <taxon>Crocinitomicaceae</taxon>
        <taxon>Brumimicrobium</taxon>
    </lineage>
</organism>
<evidence type="ECO:0000256" key="1">
    <source>
        <dbReference type="SAM" id="SignalP"/>
    </source>
</evidence>
<feature type="signal peptide" evidence="1">
    <location>
        <begin position="1"/>
        <end position="24"/>
    </location>
</feature>
<comment type="caution">
    <text evidence="2">The sequence shown here is derived from an EMBL/GenBank/DDBJ whole genome shotgun (WGS) entry which is preliminary data.</text>
</comment>
<reference evidence="2 3" key="1">
    <citation type="submission" date="2019-02" db="EMBL/GenBank/DDBJ databases">
        <title>Genome sequence of the sea-ice species Brumimicrobium glaciale.</title>
        <authorList>
            <person name="Bowman J.P."/>
        </authorList>
    </citation>
    <scope>NUCLEOTIDE SEQUENCE [LARGE SCALE GENOMIC DNA]</scope>
    <source>
        <strain evidence="2 3">IC156</strain>
    </source>
</reference>
<accession>A0A4V1WET9</accession>
<keyword evidence="3" id="KW-1185">Reference proteome</keyword>
<sequence length="191" mass="22361">MIRNNKYILLSLTVFLCISFTTLNSPKDFLGVGEKIIFNKKEYSLVWSSNPSNNYYKQEYLPDGKTLKEYNDMIIIESLIGDLSVEDAVKFKISELDQLRNTNPVVNYNVYDRGNEKIIDFVISDGAYIFEWNLYKYKNEKGKALVLYAYTYRDSLVNNDALKPFFGRIRDNRDEMIKQLGELKLPKVKIM</sequence>
<dbReference type="AlphaFoldDB" id="A0A4V1WET9"/>
<proteinExistence type="predicted"/>
<dbReference type="EMBL" id="SETE01000010">
    <property type="protein sequence ID" value="RYM30856.1"/>
    <property type="molecule type" value="Genomic_DNA"/>
</dbReference>
<evidence type="ECO:0000313" key="2">
    <source>
        <dbReference type="EMBL" id="RYM30856.1"/>
    </source>
</evidence>
<protein>
    <submittedName>
        <fullName evidence="2">Uncharacterized protein</fullName>
    </submittedName>
</protein>
<gene>
    <name evidence="2" type="ORF">ERX46_17390</name>
</gene>
<dbReference type="Proteomes" id="UP000293952">
    <property type="component" value="Unassembled WGS sequence"/>
</dbReference>
<dbReference type="OrthoDB" id="6057861at2"/>